<reference evidence="2 3" key="1">
    <citation type="submission" date="2019-10" db="EMBL/GenBank/DDBJ databases">
        <title>Assembly and Annotation for the nematode Trichostrongylus colubriformis.</title>
        <authorList>
            <person name="Martin J."/>
        </authorList>
    </citation>
    <scope>NUCLEOTIDE SEQUENCE [LARGE SCALE GENOMIC DNA]</scope>
    <source>
        <strain evidence="2">G859</strain>
        <tissue evidence="2">Whole worm</tissue>
    </source>
</reference>
<dbReference type="EMBL" id="WIXE01008552">
    <property type="protein sequence ID" value="KAK5979212.1"/>
    <property type="molecule type" value="Genomic_DNA"/>
</dbReference>
<keyword evidence="3" id="KW-1185">Reference proteome</keyword>
<sequence>MKGAILEQEASVEHIRSLTLLRGGGPGIKSSTSTAGTITATPPAPKETFTTAKLNE</sequence>
<name>A0AAN8FR94_TRICO</name>
<organism evidence="2 3">
    <name type="scientific">Trichostrongylus colubriformis</name>
    <name type="common">Black scour worm</name>
    <dbReference type="NCBI Taxonomy" id="6319"/>
    <lineage>
        <taxon>Eukaryota</taxon>
        <taxon>Metazoa</taxon>
        <taxon>Ecdysozoa</taxon>
        <taxon>Nematoda</taxon>
        <taxon>Chromadorea</taxon>
        <taxon>Rhabditida</taxon>
        <taxon>Rhabditina</taxon>
        <taxon>Rhabditomorpha</taxon>
        <taxon>Strongyloidea</taxon>
        <taxon>Trichostrongylidae</taxon>
        <taxon>Trichostrongylus</taxon>
    </lineage>
</organism>
<feature type="region of interest" description="Disordered" evidence="1">
    <location>
        <begin position="24"/>
        <end position="56"/>
    </location>
</feature>
<proteinExistence type="predicted"/>
<comment type="caution">
    <text evidence="2">The sequence shown here is derived from an EMBL/GenBank/DDBJ whole genome shotgun (WGS) entry which is preliminary data.</text>
</comment>
<evidence type="ECO:0000313" key="2">
    <source>
        <dbReference type="EMBL" id="KAK5979212.1"/>
    </source>
</evidence>
<dbReference type="Proteomes" id="UP001331761">
    <property type="component" value="Unassembled WGS sequence"/>
</dbReference>
<protein>
    <submittedName>
        <fullName evidence="2">Uncharacterized protein</fullName>
    </submittedName>
</protein>
<evidence type="ECO:0000256" key="1">
    <source>
        <dbReference type="SAM" id="MobiDB-lite"/>
    </source>
</evidence>
<gene>
    <name evidence="2" type="ORF">GCK32_25001</name>
</gene>
<accession>A0AAN8FR94</accession>
<feature type="non-terminal residue" evidence="2">
    <location>
        <position position="56"/>
    </location>
</feature>
<evidence type="ECO:0000313" key="3">
    <source>
        <dbReference type="Proteomes" id="UP001331761"/>
    </source>
</evidence>
<dbReference type="AlphaFoldDB" id="A0AAN8FR94"/>
<feature type="compositionally biased region" description="Low complexity" evidence="1">
    <location>
        <begin position="28"/>
        <end position="41"/>
    </location>
</feature>